<evidence type="ECO:0000313" key="3">
    <source>
        <dbReference type="Proteomes" id="UP001180453"/>
    </source>
</evidence>
<keyword evidence="1" id="KW-0472">Membrane</keyword>
<gene>
    <name evidence="2" type="ORF">J2X20_004533</name>
</gene>
<dbReference type="InterPro" id="IPR034756">
    <property type="entry name" value="T2SSM_b"/>
</dbReference>
<protein>
    <recommendedName>
        <fullName evidence="4">Type II secretion system protein M</fullName>
    </recommendedName>
</protein>
<comment type="caution">
    <text evidence="2">The sequence shown here is derived from an EMBL/GenBank/DDBJ whole genome shotgun (WGS) entry which is preliminary data.</text>
</comment>
<name>A0ABU1YUH9_ROSSA</name>
<feature type="transmembrane region" description="Helical" evidence="1">
    <location>
        <begin position="25"/>
        <end position="46"/>
    </location>
</feature>
<reference evidence="2 3" key="1">
    <citation type="submission" date="2023-07" db="EMBL/GenBank/DDBJ databases">
        <title>Sorghum-associated microbial communities from plants grown in Nebraska, USA.</title>
        <authorList>
            <person name="Schachtman D."/>
        </authorList>
    </citation>
    <scope>NUCLEOTIDE SEQUENCE [LARGE SCALE GENOMIC DNA]</scope>
    <source>
        <strain evidence="2 3">BE314</strain>
    </source>
</reference>
<keyword evidence="1" id="KW-1133">Transmembrane helix</keyword>
<evidence type="ECO:0008006" key="4">
    <source>
        <dbReference type="Google" id="ProtNLM"/>
    </source>
</evidence>
<sequence length="201" mass="22276">MNRDALLSSWTQLREQWAESRLVRLGAWLGLALLSVYLVLAGFDAADASLERSRVLATEVARLQALSKEADWSRRSQEVAGLKAAYETTVWADPDLALTEAGLQDWLRNTAQRLGLKVREITLVRAEPGAKPVNELPPGYVVLQARISVEVQRAPLFTLLAEMAAQERRMVVERFTMKGAVQPAVAEMQLRVLARPGGKQS</sequence>
<evidence type="ECO:0000313" key="2">
    <source>
        <dbReference type="EMBL" id="MDR7271865.1"/>
    </source>
</evidence>
<organism evidence="2 3">
    <name type="scientific">Roseateles saccharophilus</name>
    <name type="common">Pseudomonas saccharophila</name>
    <dbReference type="NCBI Taxonomy" id="304"/>
    <lineage>
        <taxon>Bacteria</taxon>
        <taxon>Pseudomonadati</taxon>
        <taxon>Pseudomonadota</taxon>
        <taxon>Betaproteobacteria</taxon>
        <taxon>Burkholderiales</taxon>
        <taxon>Sphaerotilaceae</taxon>
        <taxon>Roseateles</taxon>
    </lineage>
</organism>
<dbReference type="RefSeq" id="WP_310269848.1">
    <property type="nucleotide sequence ID" value="NZ_JAVDXU010000003.1"/>
</dbReference>
<proteinExistence type="predicted"/>
<keyword evidence="3" id="KW-1185">Reference proteome</keyword>
<keyword evidence="1" id="KW-0812">Transmembrane</keyword>
<dbReference type="EMBL" id="JAVDXU010000003">
    <property type="protein sequence ID" value="MDR7271865.1"/>
    <property type="molecule type" value="Genomic_DNA"/>
</dbReference>
<accession>A0ABU1YUH9</accession>
<evidence type="ECO:0000256" key="1">
    <source>
        <dbReference type="SAM" id="Phobius"/>
    </source>
</evidence>
<dbReference type="Pfam" id="PF10741">
    <property type="entry name" value="T2SSM_b"/>
    <property type="match status" value="1"/>
</dbReference>
<dbReference type="Proteomes" id="UP001180453">
    <property type="component" value="Unassembled WGS sequence"/>
</dbReference>